<evidence type="ECO:0000256" key="6">
    <source>
        <dbReference type="ARBA" id="ARBA00023125"/>
    </source>
</evidence>
<evidence type="ECO:0000256" key="1">
    <source>
        <dbReference type="ARBA" id="ARBA00001933"/>
    </source>
</evidence>
<dbReference type="GO" id="GO:0030170">
    <property type="term" value="F:pyridoxal phosphate binding"/>
    <property type="evidence" value="ECO:0007669"/>
    <property type="project" value="InterPro"/>
</dbReference>
<evidence type="ECO:0000256" key="5">
    <source>
        <dbReference type="ARBA" id="ARBA00023015"/>
    </source>
</evidence>
<evidence type="ECO:0000256" key="7">
    <source>
        <dbReference type="ARBA" id="ARBA00023163"/>
    </source>
</evidence>
<dbReference type="PROSITE" id="PS50949">
    <property type="entry name" value="HTH_GNTR"/>
    <property type="match status" value="1"/>
</dbReference>
<dbReference type="RefSeq" id="WP_132006279.1">
    <property type="nucleotide sequence ID" value="NZ_JABUHM010000004.1"/>
</dbReference>
<reference evidence="9 10" key="1">
    <citation type="journal article" date="2015" name="Stand. Genomic Sci.">
        <title>Genomic Encyclopedia of Bacterial and Archaeal Type Strains, Phase III: the genomes of soil and plant-associated and newly described type strains.</title>
        <authorList>
            <person name="Whitman W.B."/>
            <person name="Woyke T."/>
            <person name="Klenk H.P."/>
            <person name="Zhou Y."/>
            <person name="Lilburn T.G."/>
            <person name="Beck B.J."/>
            <person name="De Vos P."/>
            <person name="Vandamme P."/>
            <person name="Eisen J.A."/>
            <person name="Garrity G."/>
            <person name="Hugenholtz P."/>
            <person name="Kyrpides N.C."/>
        </authorList>
    </citation>
    <scope>NUCLEOTIDE SEQUENCE [LARGE SCALE GENOMIC DNA]</scope>
    <source>
        <strain evidence="9 10">CV53</strain>
    </source>
</reference>
<keyword evidence="6 9" id="KW-0238">DNA-binding</keyword>
<dbReference type="SMART" id="SM00345">
    <property type="entry name" value="HTH_GNTR"/>
    <property type="match status" value="1"/>
</dbReference>
<keyword evidence="3" id="KW-0808">Transferase</keyword>
<gene>
    <name evidence="9" type="ORF">EV146_106184</name>
</gene>
<evidence type="ECO:0000259" key="8">
    <source>
        <dbReference type="PROSITE" id="PS50949"/>
    </source>
</evidence>
<accession>A0A4R2BF84</accession>
<feature type="domain" description="HTH gntR-type" evidence="8">
    <location>
        <begin position="1"/>
        <end position="69"/>
    </location>
</feature>
<dbReference type="InterPro" id="IPR036388">
    <property type="entry name" value="WH-like_DNA-bd_sf"/>
</dbReference>
<keyword evidence="10" id="KW-1185">Reference proteome</keyword>
<keyword evidence="5" id="KW-0805">Transcription regulation</keyword>
<dbReference type="InterPro" id="IPR036390">
    <property type="entry name" value="WH_DNA-bd_sf"/>
</dbReference>
<evidence type="ECO:0000256" key="3">
    <source>
        <dbReference type="ARBA" id="ARBA00022576"/>
    </source>
</evidence>
<dbReference type="GO" id="GO:0003700">
    <property type="term" value="F:DNA-binding transcription factor activity"/>
    <property type="evidence" value="ECO:0007669"/>
    <property type="project" value="InterPro"/>
</dbReference>
<keyword evidence="7" id="KW-0804">Transcription</keyword>
<dbReference type="Pfam" id="PF00392">
    <property type="entry name" value="GntR"/>
    <property type="match status" value="1"/>
</dbReference>
<comment type="cofactor">
    <cofactor evidence="1">
        <name>pyridoxal 5'-phosphate</name>
        <dbReference type="ChEBI" id="CHEBI:597326"/>
    </cofactor>
</comment>
<dbReference type="InterPro" id="IPR000524">
    <property type="entry name" value="Tscrpt_reg_HTH_GntR"/>
</dbReference>
<evidence type="ECO:0000313" key="9">
    <source>
        <dbReference type="EMBL" id="TCN24982.1"/>
    </source>
</evidence>
<dbReference type="PANTHER" id="PTHR46577">
    <property type="entry name" value="HTH-TYPE TRANSCRIPTIONAL REGULATORY PROTEIN GABR"/>
    <property type="match status" value="1"/>
</dbReference>
<dbReference type="GO" id="GO:0008483">
    <property type="term" value="F:transaminase activity"/>
    <property type="evidence" value="ECO:0007669"/>
    <property type="project" value="UniProtKB-KW"/>
</dbReference>
<dbReference type="Pfam" id="PF00155">
    <property type="entry name" value="Aminotran_1_2"/>
    <property type="match status" value="1"/>
</dbReference>
<dbReference type="SUPFAM" id="SSF46785">
    <property type="entry name" value="Winged helix' DNA-binding domain"/>
    <property type="match status" value="1"/>
</dbReference>
<dbReference type="EMBL" id="SLVV01000006">
    <property type="protein sequence ID" value="TCN24982.1"/>
    <property type="molecule type" value="Genomic_DNA"/>
</dbReference>
<organism evidence="9 10">
    <name type="scientific">Mesobacillus foraminis</name>
    <dbReference type="NCBI Taxonomy" id="279826"/>
    <lineage>
        <taxon>Bacteria</taxon>
        <taxon>Bacillati</taxon>
        <taxon>Bacillota</taxon>
        <taxon>Bacilli</taxon>
        <taxon>Bacillales</taxon>
        <taxon>Bacillaceae</taxon>
        <taxon>Mesobacillus</taxon>
    </lineage>
</organism>
<dbReference type="InterPro" id="IPR051446">
    <property type="entry name" value="HTH_trans_reg/aminotransferase"/>
</dbReference>
<dbReference type="InterPro" id="IPR004839">
    <property type="entry name" value="Aminotransferase_I/II_large"/>
</dbReference>
<dbReference type="InterPro" id="IPR015421">
    <property type="entry name" value="PyrdxlP-dep_Trfase_major"/>
</dbReference>
<evidence type="ECO:0000256" key="4">
    <source>
        <dbReference type="ARBA" id="ARBA00022898"/>
    </source>
</evidence>
<evidence type="ECO:0000313" key="10">
    <source>
        <dbReference type="Proteomes" id="UP000295689"/>
    </source>
</evidence>
<comment type="similarity">
    <text evidence="2">In the C-terminal section; belongs to the class-I pyridoxal-phosphate-dependent aminotransferase family.</text>
</comment>
<dbReference type="GO" id="GO:0003677">
    <property type="term" value="F:DNA binding"/>
    <property type="evidence" value="ECO:0007669"/>
    <property type="project" value="UniProtKB-KW"/>
</dbReference>
<dbReference type="InterPro" id="IPR015424">
    <property type="entry name" value="PyrdxlP-dep_Trfase"/>
</dbReference>
<keyword evidence="4" id="KW-0663">Pyridoxal phosphate</keyword>
<proteinExistence type="inferred from homology"/>
<sequence>MKRYEEIIKVIERRAKQGELTAGSKLPSIRALSQEFNCSRNTIIKAYQELESRHLIYTVPKSGYYLVGDYPLLHDDFNKGAKIDFFSAGPDRSGMPYQDFKHCLNQAIELYKEDMFMYSEVQGLHSLRDTLARHLRDLQVFVPPGRIFVVSGSQQALHLLVKLPFPNGKTNICVEQPTHNSFIESLKLEKATAYGIEVTSSGIDFDRLEHLFKQHEIKFFYITSRFHNPTGYSYSNSEKKRIVELAQKYDVYIVEDDYMGDLEFRLKQDPIFAHDPSGRVIYTKSFSKVLLPGLRLGLTVLPEAMKKHFSLAKYASDLHTPVLTQGALEIYLKSGMYDAHIKNMREIYKEKSAILQQACEDYLPSSVTYSRSLSGFYITIFLPASLKANQLINDLSRENVFVGNAENMFLPEFKKDHILRLSVSHVEKEKIPAGVQKIADGIRRLSCEKK</sequence>
<dbReference type="PANTHER" id="PTHR46577:SF1">
    <property type="entry name" value="HTH-TYPE TRANSCRIPTIONAL REGULATORY PROTEIN GABR"/>
    <property type="match status" value="1"/>
</dbReference>
<comment type="caution">
    <text evidence="9">The sequence shown here is derived from an EMBL/GenBank/DDBJ whole genome shotgun (WGS) entry which is preliminary data.</text>
</comment>
<dbReference type="SUPFAM" id="SSF53383">
    <property type="entry name" value="PLP-dependent transferases"/>
    <property type="match status" value="1"/>
</dbReference>
<dbReference type="CDD" id="cd00609">
    <property type="entry name" value="AAT_like"/>
    <property type="match status" value="1"/>
</dbReference>
<dbReference type="Proteomes" id="UP000295689">
    <property type="component" value="Unassembled WGS sequence"/>
</dbReference>
<dbReference type="CDD" id="cd07377">
    <property type="entry name" value="WHTH_GntR"/>
    <property type="match status" value="1"/>
</dbReference>
<keyword evidence="3" id="KW-0032">Aminotransferase</keyword>
<dbReference type="Gene3D" id="3.40.640.10">
    <property type="entry name" value="Type I PLP-dependent aspartate aminotransferase-like (Major domain)"/>
    <property type="match status" value="1"/>
</dbReference>
<dbReference type="Gene3D" id="1.10.10.10">
    <property type="entry name" value="Winged helix-like DNA-binding domain superfamily/Winged helix DNA-binding domain"/>
    <property type="match status" value="1"/>
</dbReference>
<name>A0A4R2BF84_9BACI</name>
<dbReference type="AlphaFoldDB" id="A0A4R2BF84"/>
<protein>
    <submittedName>
        <fullName evidence="9">DNA-binding transcriptional MocR family regulator</fullName>
    </submittedName>
</protein>
<evidence type="ECO:0000256" key="2">
    <source>
        <dbReference type="ARBA" id="ARBA00005384"/>
    </source>
</evidence>